<dbReference type="InParanoid" id="B3RRA6"/>
<dbReference type="OrthoDB" id="412787at2759"/>
<sequence>MNSSDQQVDGNCLNIDAWISHHKLYVGQISCDIILNPAEVSALSLPRIIMTQCTIYPEIRLESCQIHQCQFTWYRSRHHHNQGKRQWIKVSDQYSYMPTSNDIDCYLKVSCKLPQQNTSEVEVISENPVMTGPSCHLLQQRFHYTETATTNKEIRTVSYNILGESYVGSKYAKRIYRNCPDYALDINYRQQLLMRELTSYNADLICLQEVSHETFNNRLKYGLQFQGFQGLWKSRVFDNNDGLAIFYKTSKFDLISQHDLDLNASIQKDSYQEALLNLIRPYDQLVHEVLSRSNVLQVALLRRKECNDQLICLANTHLYFRPLAEIIRLIQIQAITNHLSLISKSISDLPVILCGDFNSAPSSDTYQFLTNGYCKSQSTADESYLLKDAASFEFSHNLTFDALSQTLHCTHHTTNFSGTIDYIFGKRGYFNVKNAIPLLEVTNINANHGLPTTEFPSDHLAVICDISMVHHHQ</sequence>
<evidence type="ECO:0000313" key="3">
    <source>
        <dbReference type="EMBL" id="EDV26310.1"/>
    </source>
</evidence>
<dbReference type="InterPro" id="IPR048821">
    <property type="entry name" value="PDE12-like_N"/>
</dbReference>
<gene>
    <name evidence="3" type="ORF">TRIADDRAFT_21945</name>
</gene>
<keyword evidence="4" id="KW-1185">Reference proteome</keyword>
<dbReference type="HOGENOM" id="CLU_016428_7_2_1"/>
<dbReference type="eggNOG" id="KOG0620">
    <property type="taxonomic scope" value="Eukaryota"/>
</dbReference>
<evidence type="ECO:0000259" key="2">
    <source>
        <dbReference type="Pfam" id="PF21171"/>
    </source>
</evidence>
<dbReference type="PANTHER" id="PTHR12121:SF37">
    <property type="entry name" value="2',5'-PHOSPHODIESTERASE 12"/>
    <property type="match status" value="1"/>
</dbReference>
<reference evidence="3 4" key="1">
    <citation type="journal article" date="2008" name="Nature">
        <title>The Trichoplax genome and the nature of placozoans.</title>
        <authorList>
            <person name="Srivastava M."/>
            <person name="Begovic E."/>
            <person name="Chapman J."/>
            <person name="Putnam N.H."/>
            <person name="Hellsten U."/>
            <person name="Kawashima T."/>
            <person name="Kuo A."/>
            <person name="Mitros T."/>
            <person name="Salamov A."/>
            <person name="Carpenter M.L."/>
            <person name="Signorovitch A.Y."/>
            <person name="Moreno M.A."/>
            <person name="Kamm K."/>
            <person name="Grimwood J."/>
            <person name="Schmutz J."/>
            <person name="Shapiro H."/>
            <person name="Grigoriev I.V."/>
            <person name="Buss L.W."/>
            <person name="Schierwater B."/>
            <person name="Dellaporta S.L."/>
            <person name="Rokhsar D.S."/>
        </authorList>
    </citation>
    <scope>NUCLEOTIDE SEQUENCE [LARGE SCALE GENOMIC DNA]</scope>
    <source>
        <strain evidence="3 4">Grell-BS-1999</strain>
    </source>
</reference>
<evidence type="ECO:0000259" key="1">
    <source>
        <dbReference type="Pfam" id="PF03372"/>
    </source>
</evidence>
<dbReference type="SUPFAM" id="SSF56219">
    <property type="entry name" value="DNase I-like"/>
    <property type="match status" value="1"/>
</dbReference>
<dbReference type="STRING" id="10228.B3RRA6"/>
<protein>
    <submittedName>
        <fullName evidence="3">Uncharacterized protein</fullName>
    </submittedName>
</protein>
<dbReference type="GO" id="GO:0000175">
    <property type="term" value="F:3'-5'-RNA exonuclease activity"/>
    <property type="evidence" value="ECO:0000318"/>
    <property type="project" value="GO_Central"/>
</dbReference>
<proteinExistence type="predicted"/>
<accession>B3RRA6</accession>
<dbReference type="KEGG" id="tad:TRIADDRAFT_21945"/>
<dbReference type="Pfam" id="PF03372">
    <property type="entry name" value="Exo_endo_phos"/>
    <property type="match status" value="1"/>
</dbReference>
<dbReference type="Pfam" id="PF21171">
    <property type="entry name" value="PDE12-like_N"/>
    <property type="match status" value="1"/>
</dbReference>
<dbReference type="OMA" id="LDYIWGS"/>
<dbReference type="Gene3D" id="3.60.10.10">
    <property type="entry name" value="Endonuclease/exonuclease/phosphatase"/>
    <property type="match status" value="1"/>
</dbReference>
<dbReference type="InterPro" id="IPR050410">
    <property type="entry name" value="CCR4/nocturin_mRNA_transcr"/>
</dbReference>
<dbReference type="CTD" id="6752053"/>
<feature type="domain" description="2',5'-phosphodiesterase 12-like N-terminal" evidence="2">
    <location>
        <begin position="39"/>
        <end position="112"/>
    </location>
</feature>
<dbReference type="Proteomes" id="UP000009022">
    <property type="component" value="Unassembled WGS sequence"/>
</dbReference>
<dbReference type="EMBL" id="DS985243">
    <property type="protein sequence ID" value="EDV26310.1"/>
    <property type="molecule type" value="Genomic_DNA"/>
</dbReference>
<organism evidence="3 4">
    <name type="scientific">Trichoplax adhaerens</name>
    <name type="common">Trichoplax reptans</name>
    <dbReference type="NCBI Taxonomy" id="10228"/>
    <lineage>
        <taxon>Eukaryota</taxon>
        <taxon>Metazoa</taxon>
        <taxon>Placozoa</taxon>
        <taxon>Uniplacotomia</taxon>
        <taxon>Trichoplacea</taxon>
        <taxon>Trichoplacidae</taxon>
        <taxon>Trichoplax</taxon>
    </lineage>
</organism>
<dbReference type="InterPro" id="IPR005135">
    <property type="entry name" value="Endo/exonuclease/phosphatase"/>
</dbReference>
<dbReference type="GO" id="GO:0005739">
    <property type="term" value="C:mitochondrion"/>
    <property type="evidence" value="ECO:0000318"/>
    <property type="project" value="GO_Central"/>
</dbReference>
<evidence type="ECO:0000313" key="4">
    <source>
        <dbReference type="Proteomes" id="UP000009022"/>
    </source>
</evidence>
<dbReference type="PANTHER" id="PTHR12121">
    <property type="entry name" value="CARBON CATABOLITE REPRESSOR PROTEIN 4"/>
    <property type="match status" value="1"/>
</dbReference>
<feature type="domain" description="Endonuclease/exonuclease/phosphatase" evidence="1">
    <location>
        <begin position="157"/>
        <end position="459"/>
    </location>
</feature>
<dbReference type="RefSeq" id="XP_002110306.1">
    <property type="nucleotide sequence ID" value="XM_002110270.1"/>
</dbReference>
<dbReference type="AlphaFoldDB" id="B3RRA6"/>
<name>B3RRA6_TRIAD</name>
<dbReference type="InterPro" id="IPR036691">
    <property type="entry name" value="Endo/exonu/phosph_ase_sf"/>
</dbReference>
<dbReference type="GeneID" id="6752053"/>
<dbReference type="PhylomeDB" id="B3RRA6"/>
<dbReference type="GO" id="GO:0000288">
    <property type="term" value="P:nuclear-transcribed mRNA catabolic process, deadenylation-dependent decay"/>
    <property type="evidence" value="ECO:0000318"/>
    <property type="project" value="GO_Central"/>
</dbReference>